<comment type="subcellular location">
    <subcellularLocation>
        <location evidence="1 9">Cell membrane</location>
        <topology evidence="1 9">Multi-pass membrane protein</topology>
    </subcellularLocation>
</comment>
<dbReference type="GO" id="GO:0043190">
    <property type="term" value="C:ATP-binding cassette (ABC) transporter complex"/>
    <property type="evidence" value="ECO:0007669"/>
    <property type="project" value="InterPro"/>
</dbReference>
<evidence type="ECO:0000256" key="2">
    <source>
        <dbReference type="ARBA" id="ARBA00010072"/>
    </source>
</evidence>
<evidence type="ECO:0000256" key="8">
    <source>
        <dbReference type="ARBA" id="ARBA00023136"/>
    </source>
</evidence>
<accession>A0A7U9TJM6</accession>
<dbReference type="GO" id="GO:0006865">
    <property type="term" value="P:amino acid transport"/>
    <property type="evidence" value="ECO:0007669"/>
    <property type="project" value="UniProtKB-KW"/>
</dbReference>
<evidence type="ECO:0000256" key="7">
    <source>
        <dbReference type="ARBA" id="ARBA00022989"/>
    </source>
</evidence>
<reference evidence="10" key="1">
    <citation type="submission" date="2021-01" db="EMBL/GenBank/DDBJ databases">
        <title>Draft genome sequence of Acholeplasmataceae bacterium strain Mahy22.</title>
        <authorList>
            <person name="Watanabe M."/>
            <person name="Kojima H."/>
            <person name="Fukui M."/>
        </authorList>
    </citation>
    <scope>NUCLEOTIDE SEQUENCE</scope>
    <source>
        <strain evidence="10">Mahy22</strain>
    </source>
</reference>
<evidence type="ECO:0000313" key="11">
    <source>
        <dbReference type="Proteomes" id="UP000620133"/>
    </source>
</evidence>
<dbReference type="RefSeq" id="WP_176238761.1">
    <property type="nucleotide sequence ID" value="NZ_AP024412.1"/>
</dbReference>
<keyword evidence="4" id="KW-1003">Cell membrane</keyword>
<keyword evidence="11" id="KW-1185">Reference proteome</keyword>
<feature type="transmembrane region" description="Helical" evidence="9">
    <location>
        <begin position="171"/>
        <end position="191"/>
    </location>
</feature>
<name>A0A7U9TJM6_9MOLU</name>
<evidence type="ECO:0000256" key="3">
    <source>
        <dbReference type="ARBA" id="ARBA00022448"/>
    </source>
</evidence>
<keyword evidence="5 9" id="KW-0812">Transmembrane</keyword>
<dbReference type="CDD" id="cd06261">
    <property type="entry name" value="TM_PBP2"/>
    <property type="match status" value="1"/>
</dbReference>
<feature type="transmembrane region" description="Helical" evidence="9">
    <location>
        <begin position="87"/>
        <end position="107"/>
    </location>
</feature>
<feature type="transmembrane region" description="Helical" evidence="9">
    <location>
        <begin position="197"/>
        <end position="215"/>
    </location>
</feature>
<dbReference type="AlphaFoldDB" id="A0A7U9TJM6"/>
<keyword evidence="3 9" id="KW-0813">Transport</keyword>
<dbReference type="InterPro" id="IPR010065">
    <property type="entry name" value="AA_ABC_transptr_permease_3TM"/>
</dbReference>
<dbReference type="SUPFAM" id="SSF161098">
    <property type="entry name" value="MetI-like"/>
    <property type="match status" value="1"/>
</dbReference>
<comment type="similarity">
    <text evidence="2">Belongs to the binding-protein-dependent transport system permease family. HisMQ subfamily.</text>
</comment>
<dbReference type="PANTHER" id="PTHR30614">
    <property type="entry name" value="MEMBRANE COMPONENT OF AMINO ACID ABC TRANSPORTER"/>
    <property type="match status" value="1"/>
</dbReference>
<proteinExistence type="inferred from homology"/>
<evidence type="ECO:0000313" key="10">
    <source>
        <dbReference type="EMBL" id="BCR36430.1"/>
    </source>
</evidence>
<dbReference type="NCBIfam" id="TIGR01726">
    <property type="entry name" value="HEQRo_perm_3TM"/>
    <property type="match status" value="1"/>
</dbReference>
<dbReference type="PANTHER" id="PTHR30614:SF20">
    <property type="entry name" value="GLUTAMINE TRANSPORT SYSTEM PERMEASE PROTEIN GLNP"/>
    <property type="match status" value="1"/>
</dbReference>
<feature type="transmembrane region" description="Helical" evidence="9">
    <location>
        <begin position="20"/>
        <end position="47"/>
    </location>
</feature>
<dbReference type="EMBL" id="AP024412">
    <property type="protein sequence ID" value="BCR36430.1"/>
    <property type="molecule type" value="Genomic_DNA"/>
</dbReference>
<organism evidence="10 11">
    <name type="scientific">Mariniplasma anaerobium</name>
    <dbReference type="NCBI Taxonomy" id="2735436"/>
    <lineage>
        <taxon>Bacteria</taxon>
        <taxon>Bacillati</taxon>
        <taxon>Mycoplasmatota</taxon>
        <taxon>Mollicutes</taxon>
        <taxon>Acholeplasmatales</taxon>
        <taxon>Acholeplasmataceae</taxon>
        <taxon>Mariniplasma</taxon>
    </lineage>
</organism>
<evidence type="ECO:0000256" key="6">
    <source>
        <dbReference type="ARBA" id="ARBA00022970"/>
    </source>
</evidence>
<dbReference type="InterPro" id="IPR035906">
    <property type="entry name" value="MetI-like_sf"/>
</dbReference>
<dbReference type="Proteomes" id="UP000620133">
    <property type="component" value="Chromosome"/>
</dbReference>
<dbReference type="GO" id="GO:0022857">
    <property type="term" value="F:transmembrane transporter activity"/>
    <property type="evidence" value="ECO:0007669"/>
    <property type="project" value="InterPro"/>
</dbReference>
<protein>
    <submittedName>
        <fullName evidence="10">Amino acid ABC transporter permease</fullName>
    </submittedName>
</protein>
<keyword evidence="6" id="KW-0029">Amino-acid transport</keyword>
<keyword evidence="8 9" id="KW-0472">Membrane</keyword>
<evidence type="ECO:0000256" key="5">
    <source>
        <dbReference type="ARBA" id="ARBA00022692"/>
    </source>
</evidence>
<dbReference type="KEGG" id="manr:MPAN_013230"/>
<dbReference type="PROSITE" id="PS50928">
    <property type="entry name" value="ABC_TM1"/>
    <property type="match status" value="1"/>
</dbReference>
<dbReference type="Gene3D" id="1.10.3720.10">
    <property type="entry name" value="MetI-like"/>
    <property type="match status" value="1"/>
</dbReference>
<sequence>MIIFLNFSFLFDWYSLSLLLQGLMLTLILAFLAVVFGSILALIPAFMRLSKNKFISSPAVFYVEIIRGTPMLVQVLLIYQILNIPLFLIGGMDMGSFIPGLVALLINSSAYISEIIRGGILAVDKGQTEAARSLGLSQGQTMFKVVLPQAIKNIFPSLGNEFVTIIKETSIFMYLGIAELMYQVGIIKSSSPAVTELYIVAGLLYLALTFPLSKLMNRVERRLRYADQR</sequence>
<keyword evidence="7 9" id="KW-1133">Transmembrane helix</keyword>
<dbReference type="FunFam" id="1.10.3720.10:FF:000033">
    <property type="entry name" value="Polar amino acid ABC transporter permease"/>
    <property type="match status" value="1"/>
</dbReference>
<feature type="transmembrane region" description="Helical" evidence="9">
    <location>
        <begin position="59"/>
        <end position="81"/>
    </location>
</feature>
<evidence type="ECO:0000256" key="9">
    <source>
        <dbReference type="RuleBase" id="RU363032"/>
    </source>
</evidence>
<dbReference type="InterPro" id="IPR000515">
    <property type="entry name" value="MetI-like"/>
</dbReference>
<dbReference type="Pfam" id="PF00528">
    <property type="entry name" value="BPD_transp_1"/>
    <property type="match status" value="1"/>
</dbReference>
<dbReference type="InterPro" id="IPR043429">
    <property type="entry name" value="ArtM/GltK/GlnP/TcyL/YhdX-like"/>
</dbReference>
<evidence type="ECO:0000256" key="4">
    <source>
        <dbReference type="ARBA" id="ARBA00022475"/>
    </source>
</evidence>
<gene>
    <name evidence="10" type="ORF">MPAN_013230</name>
</gene>
<evidence type="ECO:0000256" key="1">
    <source>
        <dbReference type="ARBA" id="ARBA00004651"/>
    </source>
</evidence>